<protein>
    <submittedName>
        <fullName evidence="1">Uncharacterized protein</fullName>
    </submittedName>
</protein>
<accession>A0A3T0D2V2</accession>
<dbReference type="AlphaFoldDB" id="A0A3T0D2V2"/>
<gene>
    <name evidence="1" type="ORF">ELD05_00900</name>
</gene>
<keyword evidence="2" id="KW-1185">Reference proteome</keyword>
<evidence type="ECO:0000313" key="1">
    <source>
        <dbReference type="EMBL" id="AZT89359.1"/>
    </source>
</evidence>
<name>A0A3T0D2V2_9FIRM</name>
<dbReference type="RefSeq" id="WP_127350989.1">
    <property type="nucleotide sequence ID" value="NZ_CP034791.1"/>
</dbReference>
<dbReference type="KEGG" id="ccha:ELD05_00900"/>
<proteinExistence type="predicted"/>
<sequence length="183" mass="20344">MVGISYISSKSLINTFSQSLQNSIDYTIISQGNVLNNLKNNITPDKVAILEKQAQLPSFENQLKIYSPEILSSKSGLEVVQNSFEQMPDLSSPSTLVEIANQLNLLKKGVLTSYQTFQEQDITMLSSSYLFLTKGLSADDLKNLMSNNIPILQDIMMYTYSPQNGVVPYLQSNFSTSVLDVKV</sequence>
<evidence type="ECO:0000313" key="2">
    <source>
        <dbReference type="Proteomes" id="UP000282930"/>
    </source>
</evidence>
<reference evidence="1 2" key="1">
    <citation type="submission" date="2018-12" db="EMBL/GenBank/DDBJ databases">
        <title>Genome sequence from the cellulolytic species, Caldicellulosiruptor changbaiensis.</title>
        <authorList>
            <person name="Blumer-Schuette S.E."/>
            <person name="Mendoza C."/>
        </authorList>
    </citation>
    <scope>NUCLEOTIDE SEQUENCE [LARGE SCALE GENOMIC DNA]</scope>
    <source>
        <strain evidence="1 2">CBS-Z</strain>
    </source>
</reference>
<dbReference type="Proteomes" id="UP000282930">
    <property type="component" value="Chromosome"/>
</dbReference>
<dbReference type="EMBL" id="CP034791">
    <property type="protein sequence ID" value="AZT89359.1"/>
    <property type="molecule type" value="Genomic_DNA"/>
</dbReference>
<organism evidence="1 2">
    <name type="scientific">Caldicellulosiruptor changbaiensis</name>
    <dbReference type="NCBI Taxonomy" id="1222016"/>
    <lineage>
        <taxon>Bacteria</taxon>
        <taxon>Bacillati</taxon>
        <taxon>Bacillota</taxon>
        <taxon>Bacillota incertae sedis</taxon>
        <taxon>Caldicellulosiruptorales</taxon>
        <taxon>Caldicellulosiruptoraceae</taxon>
        <taxon>Caldicellulosiruptor</taxon>
    </lineage>
</organism>